<comment type="caution">
    <text evidence="1">The sequence shown here is derived from an EMBL/GenBank/DDBJ whole genome shotgun (WGS) entry which is preliminary data.</text>
</comment>
<sequence>MRMIIVFMPGPIIKIALEKKRAKFEDTTADKWLELLDYDFLYDTTVKHITSFIETPIPRYGQIIPEIVHSGLGLGYDMSEKAAHVNPKDYTRITDAGVILACRID</sequence>
<name>A0A1Q5TUC8_9EURO</name>
<dbReference type="AlphaFoldDB" id="A0A1Q5TUC8"/>
<gene>
    <name evidence="1" type="ORF">PENSUB_6809</name>
</gene>
<keyword evidence="2" id="KW-1185">Reference proteome</keyword>
<dbReference type="Proteomes" id="UP000186955">
    <property type="component" value="Unassembled WGS sequence"/>
</dbReference>
<protein>
    <submittedName>
        <fullName evidence="1">Uncharacterized protein</fullName>
    </submittedName>
</protein>
<organism evidence="1 2">
    <name type="scientific">Penicillium subrubescens</name>
    <dbReference type="NCBI Taxonomy" id="1316194"/>
    <lineage>
        <taxon>Eukaryota</taxon>
        <taxon>Fungi</taxon>
        <taxon>Dikarya</taxon>
        <taxon>Ascomycota</taxon>
        <taxon>Pezizomycotina</taxon>
        <taxon>Eurotiomycetes</taxon>
        <taxon>Eurotiomycetidae</taxon>
        <taxon>Eurotiales</taxon>
        <taxon>Aspergillaceae</taxon>
        <taxon>Penicillium</taxon>
    </lineage>
</organism>
<proteinExistence type="predicted"/>
<dbReference type="EMBL" id="MNBE01000615">
    <property type="protein sequence ID" value="OKP03800.1"/>
    <property type="molecule type" value="Genomic_DNA"/>
</dbReference>
<evidence type="ECO:0000313" key="2">
    <source>
        <dbReference type="Proteomes" id="UP000186955"/>
    </source>
</evidence>
<accession>A0A1Q5TUC8</accession>
<reference evidence="1 2" key="1">
    <citation type="submission" date="2016-10" db="EMBL/GenBank/DDBJ databases">
        <title>Genome sequence of the ascomycete fungus Penicillium subrubescens.</title>
        <authorList>
            <person name="De Vries R.P."/>
            <person name="Peng M."/>
            <person name="Dilokpimol A."/>
            <person name="Hilden K."/>
            <person name="Makela M.R."/>
            <person name="Grigoriev I."/>
            <person name="Riley R."/>
            <person name="Granchi Z."/>
        </authorList>
    </citation>
    <scope>NUCLEOTIDE SEQUENCE [LARGE SCALE GENOMIC DNA]</scope>
    <source>
        <strain evidence="1 2">CBS 132785</strain>
    </source>
</reference>
<evidence type="ECO:0000313" key="1">
    <source>
        <dbReference type="EMBL" id="OKP03800.1"/>
    </source>
</evidence>